<dbReference type="InterPro" id="IPR011990">
    <property type="entry name" value="TPR-like_helical_dom_sf"/>
</dbReference>
<dbReference type="Pfam" id="PF13432">
    <property type="entry name" value="TPR_16"/>
    <property type="match status" value="2"/>
</dbReference>
<feature type="repeat" description="TPR" evidence="3">
    <location>
        <begin position="44"/>
        <end position="77"/>
    </location>
</feature>
<keyword evidence="1" id="KW-0677">Repeat</keyword>
<dbReference type="PANTHER" id="PTHR44227">
    <property type="match status" value="1"/>
</dbReference>
<dbReference type="Proteomes" id="UP000006695">
    <property type="component" value="Chromosome"/>
</dbReference>
<keyword evidence="5" id="KW-1185">Reference proteome</keyword>
<sequence>MLCPTENEAARQQYNNALELQQEGRLRDAREAYQKAVEQDSRYCDAMDNLGQMLRTEGDVKQAIYWYERSLAVKPDNAVAHQNLAVAYNVQGDQNKSQSEYLWLIKNDSTNPEGYYGLGAILLGSGQTDAAIEKLALAEKIYRENGSSLAMDAQYLLGVAYFNKQDYKRSREYLALSYAQKQDDPNVNYLLGLCYLDPSTGDKKQASEFLLKAGKLGVQVPPDVLQQLGK</sequence>
<accession>A5GDL6</accession>
<dbReference type="AlphaFoldDB" id="A5GDL6"/>
<dbReference type="PANTHER" id="PTHR44227:SF3">
    <property type="entry name" value="PROTEIN O-MANNOSYL-TRANSFERASE TMTC4"/>
    <property type="match status" value="1"/>
</dbReference>
<dbReference type="Gene3D" id="1.25.40.10">
    <property type="entry name" value="Tetratricopeptide repeat domain"/>
    <property type="match status" value="2"/>
</dbReference>
<dbReference type="STRING" id="351605.Gura_0105"/>
<evidence type="ECO:0000313" key="5">
    <source>
        <dbReference type="Proteomes" id="UP000006695"/>
    </source>
</evidence>
<proteinExistence type="predicted"/>
<organism evidence="4 5">
    <name type="scientific">Geotalea uraniireducens (strain Rf4)</name>
    <name type="common">Geobacter uraniireducens</name>
    <dbReference type="NCBI Taxonomy" id="351605"/>
    <lineage>
        <taxon>Bacteria</taxon>
        <taxon>Pseudomonadati</taxon>
        <taxon>Thermodesulfobacteriota</taxon>
        <taxon>Desulfuromonadia</taxon>
        <taxon>Geobacterales</taxon>
        <taxon>Geobacteraceae</taxon>
        <taxon>Geotalea</taxon>
    </lineage>
</organism>
<dbReference type="HOGENOM" id="CLU_1203449_0_0_7"/>
<reference evidence="4 5" key="1">
    <citation type="submission" date="2007-05" db="EMBL/GenBank/DDBJ databases">
        <title>Complete sequence of Geobacter uraniireducens Rf4.</title>
        <authorList>
            <consortium name="US DOE Joint Genome Institute"/>
            <person name="Copeland A."/>
            <person name="Lucas S."/>
            <person name="Lapidus A."/>
            <person name="Barry K."/>
            <person name="Detter J.C."/>
            <person name="Glavina del Rio T."/>
            <person name="Hammon N."/>
            <person name="Israni S."/>
            <person name="Dalin E."/>
            <person name="Tice H."/>
            <person name="Pitluck S."/>
            <person name="Chertkov O."/>
            <person name="Brettin T."/>
            <person name="Bruce D."/>
            <person name="Han C."/>
            <person name="Schmutz J."/>
            <person name="Larimer F."/>
            <person name="Land M."/>
            <person name="Hauser L."/>
            <person name="Kyrpides N."/>
            <person name="Mikhailova N."/>
            <person name="Shelobolina E."/>
            <person name="Aklujkar M."/>
            <person name="Lovley D."/>
            <person name="Richardson P."/>
        </authorList>
    </citation>
    <scope>NUCLEOTIDE SEQUENCE [LARGE SCALE GENOMIC DNA]</scope>
    <source>
        <strain evidence="5">ATCC BAA-1134 / JCM 13001 / Rf4</strain>
    </source>
</reference>
<dbReference type="PROSITE" id="PS50005">
    <property type="entry name" value="TPR"/>
    <property type="match status" value="1"/>
</dbReference>
<protein>
    <submittedName>
        <fullName evidence="4">Tetratricopeptide TPR_2 repeat protein</fullName>
    </submittedName>
</protein>
<evidence type="ECO:0000256" key="1">
    <source>
        <dbReference type="ARBA" id="ARBA00022737"/>
    </source>
</evidence>
<dbReference type="InterPro" id="IPR019734">
    <property type="entry name" value="TPR_rpt"/>
</dbReference>
<evidence type="ECO:0000256" key="3">
    <source>
        <dbReference type="PROSITE-ProRule" id="PRU00339"/>
    </source>
</evidence>
<name>A5GDL6_GEOUR</name>
<dbReference type="KEGG" id="gur:Gura_0105"/>
<evidence type="ECO:0000256" key="2">
    <source>
        <dbReference type="ARBA" id="ARBA00022803"/>
    </source>
</evidence>
<dbReference type="InterPro" id="IPR006597">
    <property type="entry name" value="Sel1-like"/>
</dbReference>
<dbReference type="SUPFAM" id="SSF81901">
    <property type="entry name" value="HCP-like"/>
    <property type="match status" value="1"/>
</dbReference>
<dbReference type="SMART" id="SM00671">
    <property type="entry name" value="SEL1"/>
    <property type="match status" value="3"/>
</dbReference>
<dbReference type="InterPro" id="IPR052346">
    <property type="entry name" value="O-mannosyl-transferase_TMTC"/>
</dbReference>
<gene>
    <name evidence="4" type="ordered locus">Gura_0105</name>
</gene>
<evidence type="ECO:0000313" key="4">
    <source>
        <dbReference type="EMBL" id="ABQ24321.1"/>
    </source>
</evidence>
<dbReference type="SMART" id="SM00028">
    <property type="entry name" value="TPR"/>
    <property type="match status" value="5"/>
</dbReference>
<dbReference type="EMBL" id="CP000698">
    <property type="protein sequence ID" value="ABQ24321.1"/>
    <property type="molecule type" value="Genomic_DNA"/>
</dbReference>
<keyword evidence="2 3" id="KW-0802">TPR repeat</keyword>